<reference evidence="7" key="1">
    <citation type="submission" date="2015-05" db="EMBL/GenBank/DDBJ databases">
        <title>Permanent draft genome of Rhodopirellula islandicus K833.</title>
        <authorList>
            <person name="Kizina J."/>
            <person name="Richter M."/>
            <person name="Glockner F.O."/>
            <person name="Harder J."/>
        </authorList>
    </citation>
    <scope>NUCLEOTIDE SEQUENCE [LARGE SCALE GENOMIC DNA]</scope>
    <source>
        <strain evidence="7">K833</strain>
    </source>
</reference>
<dbReference type="Gene3D" id="1.10.760.10">
    <property type="entry name" value="Cytochrome c-like domain"/>
    <property type="match status" value="1"/>
</dbReference>
<dbReference type="InterPro" id="IPR016024">
    <property type="entry name" value="ARM-type_fold"/>
</dbReference>
<evidence type="ECO:0000256" key="3">
    <source>
        <dbReference type="ARBA" id="ARBA00023004"/>
    </source>
</evidence>
<dbReference type="Pfam" id="PF23500">
    <property type="entry name" value="DUF7133"/>
    <property type="match status" value="1"/>
</dbReference>
<dbReference type="SUPFAM" id="SSF46626">
    <property type="entry name" value="Cytochrome c"/>
    <property type="match status" value="1"/>
</dbReference>
<keyword evidence="1 4" id="KW-0349">Heme</keyword>
<dbReference type="InterPro" id="IPR011041">
    <property type="entry name" value="Quinoprot_gluc/sorb_DH_b-prop"/>
</dbReference>
<feature type="domain" description="Cytochrome c" evidence="6">
    <location>
        <begin position="916"/>
        <end position="1049"/>
    </location>
</feature>
<dbReference type="AlphaFoldDB" id="A0A0J1EL58"/>
<dbReference type="GO" id="GO:0020037">
    <property type="term" value="F:heme binding"/>
    <property type="evidence" value="ECO:0007669"/>
    <property type="project" value="InterPro"/>
</dbReference>
<dbReference type="InterPro" id="IPR009056">
    <property type="entry name" value="Cyt_c-like_dom"/>
</dbReference>
<keyword evidence="2 4" id="KW-0479">Metal-binding</keyword>
<dbReference type="InterPro" id="IPR013428">
    <property type="entry name" value="Membrane-bound_put_N"/>
</dbReference>
<dbReference type="Gene3D" id="1.25.10.10">
    <property type="entry name" value="Leucine-rich Repeat Variant"/>
    <property type="match status" value="2"/>
</dbReference>
<keyword evidence="5" id="KW-1133">Transmembrane helix</keyword>
<protein>
    <submittedName>
        <fullName evidence="7">Transmembrane protein</fullName>
    </submittedName>
</protein>
<sequence length="1061" mass="117634">MSRPMPVSQQIRANSMRNQWLFFVAFWSAISFGWLNVGVSQDAPAGNDEVARVMREFEGRGDLGDDSEPASPAETIARLKVPDDVRVELVAGEPDVTQPIHISFDFQGRMWVVQYRQYPFPAGLKVVRYDQHLRAVFDSTPIAPPNHVSGADCVTVWEDTNGDGSYDSHRDVIEGLNVATSVAVSTSGIWVMNPPYLLFYPDADHDAKVDGDPVVHLAGFGLEDTHAVANSLRLGPDGWLYGANGSTTTASIRAPLSDRPDQATSFQGQCIWRYHPESHRFEIFAEGGGNTFGLEIEESGLTFSGTNHGNTRGMFYPQGSYGTKSWGKHGPLTNPHAYGFFQHMRSEGDGRRFTQALVVYQDDVLPPRYRDQSIAINPLQRCVISSELIADTSTFRTRDFETTIETDDRWFRPVAISVGPDGAVYFADWYDTRLTHVDPRDNWHKTSGRIYRLTAKNPSTSSNTDGLLPSRTRFDLFAMTDDQLLNLLAHPGRTIRFLTLETIVARIEESQALQDSLAGILNDETDQRRLLALWALQRGQALGEDDWTESLQASEPNPDLRRWAVRLLGDQASMTSDQQQALIELAKHENDIHVRSQLASTAARLDAEQALPILREMMLRESDQDDLHLPLLIWWGVEAHCESHSDSVAALFEDERLWKSRLVRQTILARLMQRLAADGANESFLVGASLLAMAPDDDAKATLIQGFEEAFVGRKVEVLPEALREQLAVFRESRPGSDLPLRLRQGDAAAIKQALQLIEQSGTPIQTKVALIETLGEIQNEQALAVLRRRLQGDPSGAVKLAALQALSRFADESIGSWIASAYQSSMDDAGNLRETAIRVLSSREPWASVLLNEIDAAKINVERVPADVVVQMQAFENASLRERVTKHWGTVRATPAEKQVQIAEFQSVVRSTSQADLAHGKALFTKHCGTCHRLFGEGGKVGPDLTGYERSNLDFLSLAIIDPSAAIREEFTNYRLLTADGQVLSGLLEDQTPDTVTMRTAEGNAVRVSRDDIDALQASPVSLMPENILEALSVEDVRDLLAYLQQPMRIPSTSDSTDVN</sequence>
<dbReference type="PATRIC" id="fig|595434.4.peg.1427"/>
<dbReference type="InterPro" id="IPR004155">
    <property type="entry name" value="PBS_lyase_HEAT"/>
</dbReference>
<gene>
    <name evidence="7" type="ORF">RISK_001490</name>
</gene>
<evidence type="ECO:0000256" key="4">
    <source>
        <dbReference type="PROSITE-ProRule" id="PRU00433"/>
    </source>
</evidence>
<dbReference type="SMART" id="SM00567">
    <property type="entry name" value="EZ_HEAT"/>
    <property type="match status" value="3"/>
</dbReference>
<evidence type="ECO:0000313" key="7">
    <source>
        <dbReference type="EMBL" id="KLU06279.1"/>
    </source>
</evidence>
<dbReference type="InterPro" id="IPR011989">
    <property type="entry name" value="ARM-like"/>
</dbReference>
<dbReference type="NCBIfam" id="TIGR02603">
    <property type="entry name" value="CxxCH_TIGR02603"/>
    <property type="match status" value="1"/>
</dbReference>
<feature type="transmembrane region" description="Helical" evidence="5">
    <location>
        <begin position="20"/>
        <end position="37"/>
    </location>
</feature>
<dbReference type="STRING" id="595434.RISK_001490"/>
<dbReference type="Gene3D" id="2.120.10.30">
    <property type="entry name" value="TolB, C-terminal domain"/>
    <property type="match status" value="1"/>
</dbReference>
<keyword evidence="8" id="KW-1185">Reference proteome</keyword>
<keyword evidence="5" id="KW-0472">Membrane</keyword>
<dbReference type="GO" id="GO:0009055">
    <property type="term" value="F:electron transfer activity"/>
    <property type="evidence" value="ECO:0007669"/>
    <property type="project" value="InterPro"/>
</dbReference>
<dbReference type="PANTHER" id="PTHR33546">
    <property type="entry name" value="LARGE, MULTIFUNCTIONAL SECRETED PROTEIN-RELATED"/>
    <property type="match status" value="1"/>
</dbReference>
<accession>A0A0J1EL58</accession>
<dbReference type="SUPFAM" id="SSF50952">
    <property type="entry name" value="Soluble quinoprotein glucose dehydrogenase"/>
    <property type="match status" value="1"/>
</dbReference>
<dbReference type="Proteomes" id="UP000036367">
    <property type="component" value="Unassembled WGS sequence"/>
</dbReference>
<evidence type="ECO:0000256" key="1">
    <source>
        <dbReference type="ARBA" id="ARBA00022617"/>
    </source>
</evidence>
<dbReference type="InterPro" id="IPR055557">
    <property type="entry name" value="DUF7133"/>
</dbReference>
<keyword evidence="3 4" id="KW-0408">Iron</keyword>
<evidence type="ECO:0000256" key="2">
    <source>
        <dbReference type="ARBA" id="ARBA00022723"/>
    </source>
</evidence>
<evidence type="ECO:0000313" key="8">
    <source>
        <dbReference type="Proteomes" id="UP000036367"/>
    </source>
</evidence>
<keyword evidence="5 7" id="KW-0812">Transmembrane</keyword>
<dbReference type="Pfam" id="PF13646">
    <property type="entry name" value="HEAT_2"/>
    <property type="match status" value="2"/>
</dbReference>
<dbReference type="PANTHER" id="PTHR33546:SF1">
    <property type="entry name" value="LARGE, MULTIFUNCTIONAL SECRETED PROTEIN"/>
    <property type="match status" value="1"/>
</dbReference>
<evidence type="ECO:0000256" key="5">
    <source>
        <dbReference type="SAM" id="Phobius"/>
    </source>
</evidence>
<dbReference type="EMBL" id="LECT01000015">
    <property type="protein sequence ID" value="KLU06279.1"/>
    <property type="molecule type" value="Genomic_DNA"/>
</dbReference>
<evidence type="ECO:0000259" key="6">
    <source>
        <dbReference type="PROSITE" id="PS51007"/>
    </source>
</evidence>
<dbReference type="InterPro" id="IPR011042">
    <property type="entry name" value="6-blade_b-propeller_TolB-like"/>
</dbReference>
<dbReference type="SUPFAM" id="SSF48371">
    <property type="entry name" value="ARM repeat"/>
    <property type="match status" value="1"/>
</dbReference>
<comment type="caution">
    <text evidence="7">The sequence shown here is derived from an EMBL/GenBank/DDBJ whole genome shotgun (WGS) entry which is preliminary data.</text>
</comment>
<dbReference type="GO" id="GO:0046872">
    <property type="term" value="F:metal ion binding"/>
    <property type="evidence" value="ECO:0007669"/>
    <property type="project" value="UniProtKB-KW"/>
</dbReference>
<name>A0A0J1EL58_RHOIS</name>
<proteinExistence type="predicted"/>
<dbReference type="InterPro" id="IPR013427">
    <property type="entry name" value="Haem-bd_dom_put"/>
</dbReference>
<organism evidence="7 8">
    <name type="scientific">Rhodopirellula islandica</name>
    <dbReference type="NCBI Taxonomy" id="595434"/>
    <lineage>
        <taxon>Bacteria</taxon>
        <taxon>Pseudomonadati</taxon>
        <taxon>Planctomycetota</taxon>
        <taxon>Planctomycetia</taxon>
        <taxon>Pirellulales</taxon>
        <taxon>Pirellulaceae</taxon>
        <taxon>Rhodopirellula</taxon>
    </lineage>
</organism>
<dbReference type="InterPro" id="IPR036909">
    <property type="entry name" value="Cyt_c-like_dom_sf"/>
</dbReference>
<dbReference type="PROSITE" id="PS51007">
    <property type="entry name" value="CYTC"/>
    <property type="match status" value="1"/>
</dbReference>
<dbReference type="Pfam" id="PF00034">
    <property type="entry name" value="Cytochrom_C"/>
    <property type="match status" value="1"/>
</dbReference>
<dbReference type="NCBIfam" id="TIGR02604">
    <property type="entry name" value="Piru_Ver_Nterm"/>
    <property type="match status" value="1"/>
</dbReference>